<dbReference type="AlphaFoldDB" id="W4VNN2"/>
<comment type="caution">
    <text evidence="1">The sequence shown here is derived from an EMBL/GenBank/DDBJ whole genome shotgun (WGS) entry which is preliminary data.</text>
</comment>
<reference evidence="1 2" key="1">
    <citation type="journal article" date="2014" name="Genome Announc.">
        <title>Draft Genome Sequence of the Boron-Tolerant and Moderately Halotolerant Bacterium Gracilibacillus boraciitolerans JCM 21714T.</title>
        <authorList>
            <person name="Ahmed I."/>
            <person name="Oshima K."/>
            <person name="Suda W."/>
            <person name="Kitamura K."/>
            <person name="Iida T."/>
            <person name="Ohmori Y."/>
            <person name="Fujiwara T."/>
            <person name="Hattori M."/>
            <person name="Ohkuma M."/>
        </authorList>
    </citation>
    <scope>NUCLEOTIDE SEQUENCE [LARGE SCALE GENOMIC DNA]</scope>
    <source>
        <strain evidence="1 2">JCM 21714</strain>
    </source>
</reference>
<organism evidence="1 2">
    <name type="scientific">Gracilibacillus boraciitolerans JCM 21714</name>
    <dbReference type="NCBI Taxonomy" id="1298598"/>
    <lineage>
        <taxon>Bacteria</taxon>
        <taxon>Bacillati</taxon>
        <taxon>Bacillota</taxon>
        <taxon>Bacilli</taxon>
        <taxon>Bacillales</taxon>
        <taxon>Bacillaceae</taxon>
        <taxon>Gracilibacillus</taxon>
    </lineage>
</organism>
<protein>
    <submittedName>
        <fullName evidence="1">Uncharacterized protein</fullName>
    </submittedName>
</protein>
<sequence>MTTIASLLEKYEQRIIGQQKNLRLLLTAALAGGHVLIEGGTWNRKNPNGKNISKLIR</sequence>
<dbReference type="Gene3D" id="3.40.50.300">
    <property type="entry name" value="P-loop containing nucleotide triphosphate hydrolases"/>
    <property type="match status" value="1"/>
</dbReference>
<dbReference type="STRING" id="1298598.JCM21714_4176"/>
<evidence type="ECO:0000313" key="1">
    <source>
        <dbReference type="EMBL" id="GAE94975.1"/>
    </source>
</evidence>
<evidence type="ECO:0000313" key="2">
    <source>
        <dbReference type="Proteomes" id="UP000019102"/>
    </source>
</evidence>
<name>W4VNN2_9BACI</name>
<keyword evidence="2" id="KW-1185">Reference proteome</keyword>
<accession>W4VNN2</accession>
<dbReference type="EMBL" id="BAVS01000035">
    <property type="protein sequence ID" value="GAE94975.1"/>
    <property type="molecule type" value="Genomic_DNA"/>
</dbReference>
<dbReference type="Proteomes" id="UP000019102">
    <property type="component" value="Unassembled WGS sequence"/>
</dbReference>
<dbReference type="InterPro" id="IPR027417">
    <property type="entry name" value="P-loop_NTPase"/>
</dbReference>
<gene>
    <name evidence="1" type="ORF">JCM21714_4176</name>
</gene>
<proteinExistence type="predicted"/>